<dbReference type="InterPro" id="IPR013728">
    <property type="entry name" value="BT_3987-like_N"/>
</dbReference>
<dbReference type="RefSeq" id="WP_135104265.1">
    <property type="nucleotide sequence ID" value="NZ_JADGKW010000001.1"/>
</dbReference>
<evidence type="ECO:0000259" key="2">
    <source>
        <dbReference type="Pfam" id="PF08522"/>
    </source>
</evidence>
<evidence type="ECO:0000313" key="5">
    <source>
        <dbReference type="Proteomes" id="UP000298285"/>
    </source>
</evidence>
<gene>
    <name evidence="4" type="ORF">E4T88_04505</name>
</gene>
<dbReference type="Pfam" id="PF18620">
    <property type="entry name" value="DUF5627"/>
    <property type="match status" value="1"/>
</dbReference>
<comment type="caution">
    <text evidence="4">The sequence shown here is derived from an EMBL/GenBank/DDBJ whole genome shotgun (WGS) entry which is preliminary data.</text>
</comment>
<reference evidence="4 5" key="1">
    <citation type="submission" date="2019-03" db="EMBL/GenBank/DDBJ databases">
        <title>Diversity of the mouse oral microbiome.</title>
        <authorList>
            <person name="Joseph S."/>
            <person name="Aduse-Opoku J."/>
            <person name="Curtis M."/>
            <person name="Wade W."/>
            <person name="Hashim A."/>
        </authorList>
    </citation>
    <scope>NUCLEOTIDE SEQUENCE [LARGE SCALE GENOMIC DNA]</scope>
    <source>
        <strain evidence="4 5">P11</strain>
    </source>
</reference>
<dbReference type="InterPro" id="IPR040580">
    <property type="entry name" value="DUF5627"/>
</dbReference>
<dbReference type="PROSITE" id="PS51257">
    <property type="entry name" value="PROKAR_LIPOPROTEIN"/>
    <property type="match status" value="1"/>
</dbReference>
<organism evidence="4 5">
    <name type="scientific">Dysgonomonas mossii</name>
    <dbReference type="NCBI Taxonomy" id="163665"/>
    <lineage>
        <taxon>Bacteria</taxon>
        <taxon>Pseudomonadati</taxon>
        <taxon>Bacteroidota</taxon>
        <taxon>Bacteroidia</taxon>
        <taxon>Bacteroidales</taxon>
        <taxon>Dysgonomonadaceae</taxon>
        <taxon>Dysgonomonas</taxon>
    </lineage>
</organism>
<feature type="domain" description="BT-3987-like N-terminal" evidence="2">
    <location>
        <begin position="37"/>
        <end position="160"/>
    </location>
</feature>
<sequence>MKRFKLLPVLFAGILIASMTSCENQGVEFPNYEGGTTVYFAYQYPVRTIVLGDDTYDTTLDNEHRCEIYATMGGVYKNQKNISIDIAVDNGLCDNLFFEDGSPVQAMPSNYYTLGGSKIILDKKIQGSVGVQLQDAFFSDPDALKKTYVIPLLMTKVQNADSILSGRHLIQNAPRTYSEAWDIQPQDYVLYALKFINPWHAKYLRRGVDLVTENGATATNVRRKPHVENDELCSLTTASLKVTKFPVKTTVSDGLGGVQTLTCDLLLTFNDNNECTISTDTQGYTASGSGKFVKKGEKNSWGNKDRNAMYLEYNINFGSKQYVTKDTLVVQTRGIDSELFVPTYKTNHF</sequence>
<feature type="chain" id="PRO_5021478612" evidence="1">
    <location>
        <begin position="24"/>
        <end position="349"/>
    </location>
</feature>
<feature type="domain" description="DUF5627" evidence="3">
    <location>
        <begin position="198"/>
        <end position="334"/>
    </location>
</feature>
<dbReference type="Proteomes" id="UP000298285">
    <property type="component" value="Unassembled WGS sequence"/>
</dbReference>
<dbReference type="AlphaFoldDB" id="A0A4Y9IRM6"/>
<evidence type="ECO:0000313" key="4">
    <source>
        <dbReference type="EMBL" id="TFU91250.1"/>
    </source>
</evidence>
<dbReference type="Gene3D" id="2.40.128.420">
    <property type="match status" value="1"/>
</dbReference>
<dbReference type="Gene3D" id="2.60.40.1740">
    <property type="entry name" value="hypothetical protein (bacova_03559)"/>
    <property type="match status" value="1"/>
</dbReference>
<feature type="signal peptide" evidence="1">
    <location>
        <begin position="1"/>
        <end position="23"/>
    </location>
</feature>
<evidence type="ECO:0000259" key="3">
    <source>
        <dbReference type="Pfam" id="PF18620"/>
    </source>
</evidence>
<name>A0A4Y9IRM6_9BACT</name>
<protein>
    <submittedName>
        <fullName evidence="4">DUF1735 domain-containing protein</fullName>
    </submittedName>
</protein>
<dbReference type="OrthoDB" id="1041979at2"/>
<evidence type="ECO:0000256" key="1">
    <source>
        <dbReference type="SAM" id="SignalP"/>
    </source>
</evidence>
<accession>A0A4Y9IRM6</accession>
<keyword evidence="1" id="KW-0732">Signal</keyword>
<proteinExistence type="predicted"/>
<dbReference type="Pfam" id="PF08522">
    <property type="entry name" value="BT_3987-like_N"/>
    <property type="match status" value="1"/>
</dbReference>
<dbReference type="EMBL" id="SPPK01000001">
    <property type="protein sequence ID" value="TFU91250.1"/>
    <property type="molecule type" value="Genomic_DNA"/>
</dbReference>